<evidence type="ECO:0000256" key="10">
    <source>
        <dbReference type="RuleBase" id="RU003915"/>
    </source>
</evidence>
<sequence length="155" mass="17509">MKGGAVPDFSLKHRVTVHYTGSFEDGEVFDTTQGRAPLTYIEGNHEVVPGFEVAVLSMEPGEKKTVRLEPKDAYGEHDPHLLYVMPTIDIPHYEDLVPGQLIYLMNDEGYQQLTRVIRVEDDGETLFDFNHPMAGHTLTFDLELVSREPYTGEEA</sequence>
<protein>
    <recommendedName>
        <fullName evidence="10">Peptidyl-prolyl cis-trans isomerase</fullName>
        <ecNumber evidence="10">5.2.1.8</ecNumber>
    </recommendedName>
</protein>
<evidence type="ECO:0000256" key="1">
    <source>
        <dbReference type="ARBA" id="ARBA00000971"/>
    </source>
</evidence>
<reference evidence="12 13" key="1">
    <citation type="submission" date="2008-10" db="EMBL/GenBank/DDBJ databases">
        <title>Draft genome sequence of Collinsella stercoris (DSM 13279).</title>
        <authorList>
            <person name="Sudarsanam P."/>
            <person name="Ley R."/>
            <person name="Guruge J."/>
            <person name="Turnbaugh P.J."/>
            <person name="Mahowald M."/>
            <person name="Liep D."/>
            <person name="Gordon J."/>
        </authorList>
    </citation>
    <scope>NUCLEOTIDE SEQUENCE [LARGE SCALE GENOMIC DNA]</scope>
    <source>
        <strain evidence="12 13">DSM 13279</strain>
    </source>
</reference>
<dbReference type="EMBL" id="ABXJ01000069">
    <property type="protein sequence ID" value="EEA90466.1"/>
    <property type="molecule type" value="Genomic_DNA"/>
</dbReference>
<organism evidence="12 13">
    <name type="scientific">Collinsella stercoris DSM 13279</name>
    <dbReference type="NCBI Taxonomy" id="445975"/>
    <lineage>
        <taxon>Bacteria</taxon>
        <taxon>Bacillati</taxon>
        <taxon>Actinomycetota</taxon>
        <taxon>Coriobacteriia</taxon>
        <taxon>Coriobacteriales</taxon>
        <taxon>Coriobacteriaceae</taxon>
        <taxon>Collinsella</taxon>
    </lineage>
</organism>
<evidence type="ECO:0000256" key="9">
    <source>
        <dbReference type="PROSITE-ProRule" id="PRU00277"/>
    </source>
</evidence>
<evidence type="ECO:0000256" key="3">
    <source>
        <dbReference type="ARBA" id="ARBA00006577"/>
    </source>
</evidence>
<evidence type="ECO:0000256" key="7">
    <source>
        <dbReference type="ARBA" id="ARBA00023235"/>
    </source>
</evidence>
<accession>B6GAX2</accession>
<keyword evidence="6" id="KW-0143">Chaperone</keyword>
<evidence type="ECO:0000256" key="2">
    <source>
        <dbReference type="ARBA" id="ARBA00004496"/>
    </source>
</evidence>
<dbReference type="Pfam" id="PF00254">
    <property type="entry name" value="FKBP_C"/>
    <property type="match status" value="1"/>
</dbReference>
<name>B6GAX2_9ACTN</name>
<evidence type="ECO:0000256" key="6">
    <source>
        <dbReference type="ARBA" id="ARBA00023186"/>
    </source>
</evidence>
<dbReference type="PANTHER" id="PTHR47861:SF3">
    <property type="entry name" value="FKBP-TYPE PEPTIDYL-PROLYL CIS-TRANS ISOMERASE SLYD"/>
    <property type="match status" value="1"/>
</dbReference>
<reference evidence="12 13" key="2">
    <citation type="submission" date="2008-10" db="EMBL/GenBank/DDBJ databases">
        <authorList>
            <person name="Fulton L."/>
            <person name="Clifton S."/>
            <person name="Fulton B."/>
            <person name="Xu J."/>
            <person name="Minx P."/>
            <person name="Pepin K.H."/>
            <person name="Johnson M."/>
            <person name="Thiruvilangam P."/>
            <person name="Bhonagiri V."/>
            <person name="Nash W.E."/>
            <person name="Mardis E.R."/>
            <person name="Wilson R.K."/>
        </authorList>
    </citation>
    <scope>NUCLEOTIDE SEQUENCE [LARGE SCALE GENOMIC DNA]</scope>
    <source>
        <strain evidence="12 13">DSM 13279</strain>
    </source>
</reference>
<dbReference type="InterPro" id="IPR001179">
    <property type="entry name" value="PPIase_FKBP_dom"/>
</dbReference>
<proteinExistence type="inferred from homology"/>
<dbReference type="AlphaFoldDB" id="B6GAX2"/>
<comment type="function">
    <text evidence="8">Also involved in hydrogenase metallocenter assembly, probably by participating in the nickel insertion step. This function in hydrogenase biosynthesis requires chaperone activity and the presence of the metal-binding domain, but not PPIase activity.</text>
</comment>
<dbReference type="EC" id="5.2.1.8" evidence="10"/>
<dbReference type="PROSITE" id="PS50059">
    <property type="entry name" value="FKBP_PPIASE"/>
    <property type="match status" value="1"/>
</dbReference>
<keyword evidence="13" id="KW-1185">Reference proteome</keyword>
<dbReference type="eggNOG" id="COG1047">
    <property type="taxonomic scope" value="Bacteria"/>
</dbReference>
<gene>
    <name evidence="12" type="ORF">COLSTE_01223</name>
</gene>
<comment type="catalytic activity">
    <reaction evidence="1 9 10">
        <text>[protein]-peptidylproline (omega=180) = [protein]-peptidylproline (omega=0)</text>
        <dbReference type="Rhea" id="RHEA:16237"/>
        <dbReference type="Rhea" id="RHEA-COMP:10747"/>
        <dbReference type="Rhea" id="RHEA-COMP:10748"/>
        <dbReference type="ChEBI" id="CHEBI:83833"/>
        <dbReference type="ChEBI" id="CHEBI:83834"/>
        <dbReference type="EC" id="5.2.1.8"/>
    </reaction>
</comment>
<keyword evidence="4" id="KW-0963">Cytoplasm</keyword>
<dbReference type="HOGENOM" id="CLU_098197_2_1_11"/>
<comment type="subcellular location">
    <subcellularLocation>
        <location evidence="2">Cytoplasm</location>
    </subcellularLocation>
</comment>
<comment type="similarity">
    <text evidence="3 10">Belongs to the FKBP-type PPIase family.</text>
</comment>
<dbReference type="InterPro" id="IPR046357">
    <property type="entry name" value="PPIase_dom_sf"/>
</dbReference>
<dbReference type="Proteomes" id="UP000003560">
    <property type="component" value="Unassembled WGS sequence"/>
</dbReference>
<evidence type="ECO:0000256" key="4">
    <source>
        <dbReference type="ARBA" id="ARBA00022490"/>
    </source>
</evidence>
<evidence type="ECO:0000256" key="8">
    <source>
        <dbReference type="ARBA" id="ARBA00037071"/>
    </source>
</evidence>
<dbReference type="GO" id="GO:0005737">
    <property type="term" value="C:cytoplasm"/>
    <property type="evidence" value="ECO:0007669"/>
    <property type="project" value="UniProtKB-SubCell"/>
</dbReference>
<dbReference type="GO" id="GO:0003755">
    <property type="term" value="F:peptidyl-prolyl cis-trans isomerase activity"/>
    <property type="evidence" value="ECO:0007669"/>
    <property type="project" value="UniProtKB-UniRule"/>
</dbReference>
<dbReference type="STRING" id="445975.COLSTE_01223"/>
<dbReference type="PANTHER" id="PTHR47861">
    <property type="entry name" value="FKBP-TYPE PEPTIDYL-PROLYL CIS-TRANS ISOMERASE SLYD"/>
    <property type="match status" value="1"/>
</dbReference>
<dbReference type="SUPFAM" id="SSF54534">
    <property type="entry name" value="FKBP-like"/>
    <property type="match status" value="1"/>
</dbReference>
<keyword evidence="7 9" id="KW-0413">Isomerase</keyword>
<evidence type="ECO:0000313" key="12">
    <source>
        <dbReference type="EMBL" id="EEA90466.1"/>
    </source>
</evidence>
<feature type="domain" description="PPIase FKBP-type" evidence="11">
    <location>
        <begin position="12"/>
        <end position="97"/>
    </location>
</feature>
<keyword evidence="5 9" id="KW-0697">Rotamase</keyword>
<dbReference type="Gene3D" id="3.10.50.40">
    <property type="match status" value="1"/>
</dbReference>
<comment type="caution">
    <text evidence="12">The sequence shown here is derived from an EMBL/GenBank/DDBJ whole genome shotgun (WGS) entry which is preliminary data.</text>
</comment>
<dbReference type="GO" id="GO:0042026">
    <property type="term" value="P:protein refolding"/>
    <property type="evidence" value="ECO:0007669"/>
    <property type="project" value="UniProtKB-ARBA"/>
</dbReference>
<evidence type="ECO:0000256" key="5">
    <source>
        <dbReference type="ARBA" id="ARBA00023110"/>
    </source>
</evidence>
<evidence type="ECO:0000259" key="11">
    <source>
        <dbReference type="PROSITE" id="PS50059"/>
    </source>
</evidence>
<evidence type="ECO:0000313" key="13">
    <source>
        <dbReference type="Proteomes" id="UP000003560"/>
    </source>
</evidence>